<accession>A0ABU6RGX0</accession>
<feature type="compositionally biased region" description="Basic and acidic residues" evidence="1">
    <location>
        <begin position="93"/>
        <end position="113"/>
    </location>
</feature>
<evidence type="ECO:0000256" key="1">
    <source>
        <dbReference type="SAM" id="MobiDB-lite"/>
    </source>
</evidence>
<name>A0ABU6RGX0_9FABA</name>
<protein>
    <submittedName>
        <fullName evidence="2">Uncharacterized protein</fullName>
    </submittedName>
</protein>
<proteinExistence type="predicted"/>
<feature type="region of interest" description="Disordered" evidence="1">
    <location>
        <begin position="93"/>
        <end position="125"/>
    </location>
</feature>
<organism evidence="2 3">
    <name type="scientific">Stylosanthes scabra</name>
    <dbReference type="NCBI Taxonomy" id="79078"/>
    <lineage>
        <taxon>Eukaryota</taxon>
        <taxon>Viridiplantae</taxon>
        <taxon>Streptophyta</taxon>
        <taxon>Embryophyta</taxon>
        <taxon>Tracheophyta</taxon>
        <taxon>Spermatophyta</taxon>
        <taxon>Magnoliopsida</taxon>
        <taxon>eudicotyledons</taxon>
        <taxon>Gunneridae</taxon>
        <taxon>Pentapetalae</taxon>
        <taxon>rosids</taxon>
        <taxon>fabids</taxon>
        <taxon>Fabales</taxon>
        <taxon>Fabaceae</taxon>
        <taxon>Papilionoideae</taxon>
        <taxon>50 kb inversion clade</taxon>
        <taxon>dalbergioids sensu lato</taxon>
        <taxon>Dalbergieae</taxon>
        <taxon>Pterocarpus clade</taxon>
        <taxon>Stylosanthes</taxon>
    </lineage>
</organism>
<evidence type="ECO:0000313" key="2">
    <source>
        <dbReference type="EMBL" id="MED6123180.1"/>
    </source>
</evidence>
<reference evidence="2 3" key="1">
    <citation type="journal article" date="2023" name="Plants (Basel)">
        <title>Bridging the Gap: Combining Genomics and Transcriptomics Approaches to Understand Stylosanthes scabra, an Orphan Legume from the Brazilian Caatinga.</title>
        <authorList>
            <person name="Ferreira-Neto J.R.C."/>
            <person name="da Silva M.D."/>
            <person name="Binneck E."/>
            <person name="de Melo N.F."/>
            <person name="da Silva R.H."/>
            <person name="de Melo A.L.T.M."/>
            <person name="Pandolfi V."/>
            <person name="Bustamante F.O."/>
            <person name="Brasileiro-Vidal A.C."/>
            <person name="Benko-Iseppon A.M."/>
        </authorList>
    </citation>
    <scope>NUCLEOTIDE SEQUENCE [LARGE SCALE GENOMIC DNA]</scope>
    <source>
        <tissue evidence="2">Leaves</tissue>
    </source>
</reference>
<dbReference type="EMBL" id="JASCZI010030502">
    <property type="protein sequence ID" value="MED6123180.1"/>
    <property type="molecule type" value="Genomic_DNA"/>
</dbReference>
<dbReference type="Proteomes" id="UP001341840">
    <property type="component" value="Unassembled WGS sequence"/>
</dbReference>
<feature type="compositionally biased region" description="Basic and acidic residues" evidence="1">
    <location>
        <begin position="1"/>
        <end position="26"/>
    </location>
</feature>
<gene>
    <name evidence="2" type="ORF">PIB30_046739</name>
</gene>
<keyword evidence="3" id="KW-1185">Reference proteome</keyword>
<evidence type="ECO:0000313" key="3">
    <source>
        <dbReference type="Proteomes" id="UP001341840"/>
    </source>
</evidence>
<feature type="region of interest" description="Disordered" evidence="1">
    <location>
        <begin position="1"/>
        <end position="27"/>
    </location>
</feature>
<comment type="caution">
    <text evidence="2">The sequence shown here is derived from an EMBL/GenBank/DDBJ whole genome shotgun (WGS) entry which is preliminary data.</text>
</comment>
<sequence>MEILMKEKEEDKPIRQADKGNKKESPKTIGELMKTWKSKWGYMGCQEGSGGGGRTKPRHSTVMEWEKRLTMGISSKLHIKRSREEPSMLMLKEKGVEEDQKEDATRKRSKIEGGEQVPAFALLEW</sequence>